<dbReference type="Gene3D" id="3.90.228.10">
    <property type="match status" value="1"/>
</dbReference>
<feature type="region of interest" description="Disordered" evidence="1">
    <location>
        <begin position="127"/>
        <end position="234"/>
    </location>
</feature>
<dbReference type="EMBL" id="MU157875">
    <property type="protein sequence ID" value="KAF9526082.1"/>
    <property type="molecule type" value="Genomic_DNA"/>
</dbReference>
<evidence type="ECO:0000256" key="1">
    <source>
        <dbReference type="SAM" id="MobiDB-lite"/>
    </source>
</evidence>
<dbReference type="OrthoDB" id="9514740at2759"/>
<evidence type="ECO:0008006" key="4">
    <source>
        <dbReference type="Google" id="ProtNLM"/>
    </source>
</evidence>
<comment type="caution">
    <text evidence="2">The sequence shown here is derived from an EMBL/GenBank/DDBJ whole genome shotgun (WGS) entry which is preliminary data.</text>
</comment>
<feature type="compositionally biased region" description="Gly residues" evidence="1">
    <location>
        <begin position="180"/>
        <end position="198"/>
    </location>
</feature>
<protein>
    <recommendedName>
        <fullName evidence="4">PARP catalytic domain-containing protein</fullName>
    </recommendedName>
</protein>
<proteinExistence type="predicted"/>
<gene>
    <name evidence="2" type="ORF">CPB83DRAFT_908637</name>
</gene>
<reference evidence="2" key="1">
    <citation type="submission" date="2020-11" db="EMBL/GenBank/DDBJ databases">
        <authorList>
            <consortium name="DOE Joint Genome Institute"/>
            <person name="Ahrendt S."/>
            <person name="Riley R."/>
            <person name="Andreopoulos W."/>
            <person name="Labutti K."/>
            <person name="Pangilinan J."/>
            <person name="Ruiz-Duenas F.J."/>
            <person name="Barrasa J.M."/>
            <person name="Sanchez-Garcia M."/>
            <person name="Camarero S."/>
            <person name="Miyauchi S."/>
            <person name="Serrano A."/>
            <person name="Linde D."/>
            <person name="Babiker R."/>
            <person name="Drula E."/>
            <person name="Ayuso-Fernandez I."/>
            <person name="Pacheco R."/>
            <person name="Padilla G."/>
            <person name="Ferreira P."/>
            <person name="Barriuso J."/>
            <person name="Kellner H."/>
            <person name="Castanera R."/>
            <person name="Alfaro M."/>
            <person name="Ramirez L."/>
            <person name="Pisabarro A.G."/>
            <person name="Kuo A."/>
            <person name="Tritt A."/>
            <person name="Lipzen A."/>
            <person name="He G."/>
            <person name="Yan M."/>
            <person name="Ng V."/>
            <person name="Cullen D."/>
            <person name="Martin F."/>
            <person name="Rosso M.-N."/>
            <person name="Henrissat B."/>
            <person name="Hibbett D."/>
            <person name="Martinez A.T."/>
            <person name="Grigoriev I.V."/>
        </authorList>
    </citation>
    <scope>NUCLEOTIDE SEQUENCE</scope>
    <source>
        <strain evidence="2">CBS 506.95</strain>
    </source>
</reference>
<name>A0A9P6JMA4_9AGAR</name>
<feature type="compositionally biased region" description="Gly residues" evidence="1">
    <location>
        <begin position="137"/>
        <end position="155"/>
    </location>
</feature>
<keyword evidence="3" id="KW-1185">Reference proteome</keyword>
<dbReference type="InterPro" id="IPR052258">
    <property type="entry name" value="Diverse_Func_Domain-Protein"/>
</dbReference>
<feature type="region of interest" description="Disordered" evidence="1">
    <location>
        <begin position="65"/>
        <end position="86"/>
    </location>
</feature>
<evidence type="ECO:0000313" key="3">
    <source>
        <dbReference type="Proteomes" id="UP000807306"/>
    </source>
</evidence>
<dbReference type="SUPFAM" id="SSF56399">
    <property type="entry name" value="ADP-ribosylation"/>
    <property type="match status" value="1"/>
</dbReference>
<dbReference type="PANTHER" id="PTHR37612:SF19">
    <property type="entry name" value="FIBROIN HEAVY CHAIN FIB-H LIKE PROTEIN"/>
    <property type="match status" value="1"/>
</dbReference>
<dbReference type="InterPro" id="IPR002395">
    <property type="entry name" value="Kininogen"/>
</dbReference>
<dbReference type="PRINTS" id="PR00334">
    <property type="entry name" value="KININOGEN"/>
</dbReference>
<evidence type="ECO:0000313" key="2">
    <source>
        <dbReference type="EMBL" id="KAF9526082.1"/>
    </source>
</evidence>
<sequence>MGKNKWIKPLLHVVGFAAGAAIGVPLPLGMLADFFLVDDDLGDDDDDNISLLGIDDLLSPLKLLKPSSPSSTSPPSAPGVAAGPSAPQSLSVCIVCRKKPPYSKNGQSYPTCGMNCANILKRAQQTDLQQSNQLAGQGQGHGHGHNQGHGTGRGGHSNTHGHGHGHNSGHGAHGHHASGPGHGQGNGQGQGHGHGHGQGHIQTASSGSGFGQAGTGSAHNQLASSSSGSGSGFTSHQPIAPKPCVICHTRPCFSNQYLTCGLSCAENLCFGGADPTMCNYCHRRPKITGFNQCGKHCGNLAKKACLLCKSRPKYKGYHLCGKTCIQISMKKTPLLLEAPEGHETFVMVKDKFEAAWMDHNNPLPSVKAIFKVVEGRDVLKAYGQRKVAVGNENYRYYGTSRKCTLGSAGNDKLCNDSTCSLCNIIAYSFRTNFAYPNGPYGQGVYSSSSTTRAYGYTHAGKGAVLMTKVIMGNPWNVNQSGVVNACPPSNDSVIFDRNNGSQDTVVYNDEAIRPVFLILFG</sequence>
<feature type="compositionally biased region" description="Basic residues" evidence="1">
    <location>
        <begin position="159"/>
        <end position="176"/>
    </location>
</feature>
<accession>A0A9P6JMA4</accession>
<organism evidence="2 3">
    <name type="scientific">Crepidotus variabilis</name>
    <dbReference type="NCBI Taxonomy" id="179855"/>
    <lineage>
        <taxon>Eukaryota</taxon>
        <taxon>Fungi</taxon>
        <taxon>Dikarya</taxon>
        <taxon>Basidiomycota</taxon>
        <taxon>Agaricomycotina</taxon>
        <taxon>Agaricomycetes</taxon>
        <taxon>Agaricomycetidae</taxon>
        <taxon>Agaricales</taxon>
        <taxon>Agaricineae</taxon>
        <taxon>Crepidotaceae</taxon>
        <taxon>Crepidotus</taxon>
    </lineage>
</organism>
<dbReference type="PANTHER" id="PTHR37612">
    <property type="entry name" value="FIBROIN HEAVY CHAIN FIB-H LIKE PROTEIN"/>
    <property type="match status" value="1"/>
</dbReference>
<dbReference type="Proteomes" id="UP000807306">
    <property type="component" value="Unassembled WGS sequence"/>
</dbReference>
<dbReference type="AlphaFoldDB" id="A0A9P6JMA4"/>